<sequence length="591" mass="69410">MRRKKSKHMTKEIFPYKIATGLQKSERKNTKSICNRNARIELPGGKMADKQTGYVSMYGRELRLNGFKSRSSQRTEYGEIKFRSLNAKPPVTSERKNVSYTFSRANNDKFKEAISSYYNDSGTISPKMSMRTGKSAKRARRCYSNERSSIRTLNRNKSGPTVYTFKNNYFPIMPQTPSEESNQLLIKTKNGNIIHDVDKIAERLMANSDILKIPAMAHLKTLKKAKFPLPSLHSKSLNFSSAKPICGISKPSLLQRQQALMTHKKLQIKLSKAFKDKILQSNRNRIFTKHREREKRKEMFSEKNIRSVCDSYAEGAILPVMGRLISEKFMLRKQNLSRAKEIGKRTCWILKACGMWMVRHKKAKEIIAKKIIYRYLITYMKPKIKCIQRRRVNVIRNFLLRTMQYPNDPNKCFLRYARLIQRLKRNLKIHIRHQRFKHCITNFQWDKIEKQELKNQRFKSSFASSPSKGQSPLENGVPIKIRLFYIRNYYSFMRKKHFRDLEKWTEDCKTATKAHTTSMNKKNAVQLLAGKELVHSEPVLPNKPTLRVFIPPDILHELVKEAIFRHKYWKLIIEEKIEFSDLPVMKVITSQ</sequence>
<dbReference type="AlphaFoldDB" id="A0AAD1U5R2"/>
<gene>
    <name evidence="1" type="ORF">ECRASSUSDP1_LOCUS1092</name>
</gene>
<comment type="caution">
    <text evidence="1">The sequence shown here is derived from an EMBL/GenBank/DDBJ whole genome shotgun (WGS) entry which is preliminary data.</text>
</comment>
<name>A0AAD1U5R2_EUPCR</name>
<protein>
    <submittedName>
        <fullName evidence="1">Uncharacterized protein</fullName>
    </submittedName>
</protein>
<dbReference type="Proteomes" id="UP001295684">
    <property type="component" value="Unassembled WGS sequence"/>
</dbReference>
<organism evidence="1 2">
    <name type="scientific">Euplotes crassus</name>
    <dbReference type="NCBI Taxonomy" id="5936"/>
    <lineage>
        <taxon>Eukaryota</taxon>
        <taxon>Sar</taxon>
        <taxon>Alveolata</taxon>
        <taxon>Ciliophora</taxon>
        <taxon>Intramacronucleata</taxon>
        <taxon>Spirotrichea</taxon>
        <taxon>Hypotrichia</taxon>
        <taxon>Euplotida</taxon>
        <taxon>Euplotidae</taxon>
        <taxon>Moneuplotes</taxon>
    </lineage>
</organism>
<reference evidence="1" key="1">
    <citation type="submission" date="2023-07" db="EMBL/GenBank/DDBJ databases">
        <authorList>
            <consortium name="AG Swart"/>
            <person name="Singh M."/>
            <person name="Singh A."/>
            <person name="Seah K."/>
            <person name="Emmerich C."/>
        </authorList>
    </citation>
    <scope>NUCLEOTIDE SEQUENCE</scope>
    <source>
        <strain evidence="1">DP1</strain>
    </source>
</reference>
<accession>A0AAD1U5R2</accession>
<proteinExistence type="predicted"/>
<dbReference type="EMBL" id="CAMPGE010001031">
    <property type="protein sequence ID" value="CAI2359798.1"/>
    <property type="molecule type" value="Genomic_DNA"/>
</dbReference>
<evidence type="ECO:0000313" key="1">
    <source>
        <dbReference type="EMBL" id="CAI2359798.1"/>
    </source>
</evidence>
<keyword evidence="2" id="KW-1185">Reference proteome</keyword>
<evidence type="ECO:0000313" key="2">
    <source>
        <dbReference type="Proteomes" id="UP001295684"/>
    </source>
</evidence>